<keyword evidence="1" id="KW-0732">Signal</keyword>
<organism evidence="2 3">
    <name type="scientific">Labilithrix luteola</name>
    <dbReference type="NCBI Taxonomy" id="1391654"/>
    <lineage>
        <taxon>Bacteria</taxon>
        <taxon>Pseudomonadati</taxon>
        <taxon>Myxococcota</taxon>
        <taxon>Polyangia</taxon>
        <taxon>Polyangiales</taxon>
        <taxon>Labilitrichaceae</taxon>
        <taxon>Labilithrix</taxon>
    </lineage>
</organism>
<dbReference type="Proteomes" id="UP000064967">
    <property type="component" value="Chromosome"/>
</dbReference>
<dbReference type="EMBL" id="CP012333">
    <property type="protein sequence ID" value="AKU94904.1"/>
    <property type="molecule type" value="Genomic_DNA"/>
</dbReference>
<accession>A0A0K1PP59</accession>
<name>A0A0K1PP59_9BACT</name>
<reference evidence="2 3" key="1">
    <citation type="submission" date="2015-08" db="EMBL/GenBank/DDBJ databases">
        <authorList>
            <person name="Babu N.S."/>
            <person name="Beckwith C.J."/>
            <person name="Beseler K.G."/>
            <person name="Brison A."/>
            <person name="Carone J.V."/>
            <person name="Caskin T.P."/>
            <person name="Diamond M."/>
            <person name="Durham M.E."/>
            <person name="Foxe J.M."/>
            <person name="Go M."/>
            <person name="Henderson B.A."/>
            <person name="Jones I.B."/>
            <person name="McGettigan J.A."/>
            <person name="Micheletti S.J."/>
            <person name="Nasrallah M.E."/>
            <person name="Ortiz D."/>
            <person name="Piller C.R."/>
            <person name="Privatt S.R."/>
            <person name="Schneider S.L."/>
            <person name="Sharp S."/>
            <person name="Smith T.C."/>
            <person name="Stanton J.D."/>
            <person name="Ullery H.E."/>
            <person name="Wilson R.J."/>
            <person name="Serrano M.G."/>
            <person name="Buck G."/>
            <person name="Lee V."/>
            <person name="Wang Y."/>
            <person name="Carvalho R."/>
            <person name="Voegtly L."/>
            <person name="Shi R."/>
            <person name="Duckworth R."/>
            <person name="Johnson A."/>
            <person name="Loviza R."/>
            <person name="Walstead R."/>
            <person name="Shah Z."/>
            <person name="Kiflezghi M."/>
            <person name="Wade K."/>
            <person name="Ball S.L."/>
            <person name="Bradley K.W."/>
            <person name="Asai D.J."/>
            <person name="Bowman C.A."/>
            <person name="Russell D.A."/>
            <person name="Pope W.H."/>
            <person name="Jacobs-Sera D."/>
            <person name="Hendrix R.W."/>
            <person name="Hatfull G.F."/>
        </authorList>
    </citation>
    <scope>NUCLEOTIDE SEQUENCE [LARGE SCALE GENOMIC DNA]</scope>
    <source>
        <strain evidence="2 3">DSM 27648</strain>
    </source>
</reference>
<dbReference type="PATRIC" id="fig|1391654.3.peg.1583"/>
<dbReference type="STRING" id="1391654.AKJ09_01568"/>
<evidence type="ECO:0000313" key="2">
    <source>
        <dbReference type="EMBL" id="AKU94904.1"/>
    </source>
</evidence>
<dbReference type="OrthoDB" id="5492401at2"/>
<dbReference type="RefSeq" id="WP_146646441.1">
    <property type="nucleotide sequence ID" value="NZ_CP012333.1"/>
</dbReference>
<proteinExistence type="predicted"/>
<protein>
    <submittedName>
        <fullName evidence="2">Tryptophan synthase alpha chain</fullName>
    </submittedName>
</protein>
<dbReference type="PROSITE" id="PS51257">
    <property type="entry name" value="PROKAR_LIPOPROTEIN"/>
    <property type="match status" value="1"/>
</dbReference>
<feature type="signal peptide" evidence="1">
    <location>
        <begin position="1"/>
        <end position="31"/>
    </location>
</feature>
<feature type="chain" id="PRO_5005465775" evidence="1">
    <location>
        <begin position="32"/>
        <end position="410"/>
    </location>
</feature>
<dbReference type="AlphaFoldDB" id="A0A0K1PP59"/>
<sequence length="410" mass="42146">MKTPNYESILRRGSLVLALFACGAAMSAACAVDSHVVLADDPDAAQPETPSFQTPAEAGADANDATTALMCEGTECPSPYATCGTTASLHCGTNLLTDAENCGACGNVCPAPNKQTVPRCSNGKCVFDCKYIVGWCSRVDYKDCNSNPEDGCETTVSDDPLNCGGCGNVCPAGQGCYQGVCGCPAGKTFCPACKADACVDTTNDDNNCGGCYNSCPTSPDDGCSVKPKDTFYGCSNSQCGALKCKGGTADCNGDIPKKGCLSDGCEVDFATRDPKNCGACGNECKPDEECRADGNNGLQCLKKCADSGRTRCEKGCADLLSDPENCGDCEMRCPSFGNDKAACRKGVCVTECADGFGDCDGNPLNGCEARLDNNPLHCGACGVTCNYGAGQPCIEGKCLMVECDGGGQTK</sequence>
<evidence type="ECO:0000313" key="3">
    <source>
        <dbReference type="Proteomes" id="UP000064967"/>
    </source>
</evidence>
<evidence type="ECO:0000256" key="1">
    <source>
        <dbReference type="SAM" id="SignalP"/>
    </source>
</evidence>
<keyword evidence="3" id="KW-1185">Reference proteome</keyword>
<gene>
    <name evidence="2" type="ORF">AKJ09_01568</name>
</gene>
<dbReference type="KEGG" id="llu:AKJ09_01568"/>